<evidence type="ECO:0000313" key="3">
    <source>
        <dbReference type="Proteomes" id="UP000004793"/>
    </source>
</evidence>
<organism evidence="2 3">
    <name type="scientific">Caldisericum exile (strain DSM 21853 / NBRC 104410 / AZM16c01)</name>
    <dbReference type="NCBI Taxonomy" id="511051"/>
    <lineage>
        <taxon>Bacteria</taxon>
        <taxon>Pseudomonadati</taxon>
        <taxon>Caldisericota/Cryosericota group</taxon>
        <taxon>Caldisericota</taxon>
        <taxon>Caldisericia</taxon>
        <taxon>Caldisericales</taxon>
        <taxon>Caldisericaceae</taxon>
        <taxon>Caldisericum</taxon>
    </lineage>
</organism>
<name>A0A7U6GD64_CALEA</name>
<reference evidence="2 3" key="1">
    <citation type="submission" date="2011-01" db="EMBL/GenBank/DDBJ databases">
        <title>Whole genome sequence of Caldisericum exile AZM16c01.</title>
        <authorList>
            <person name="Narita-Yamada S."/>
            <person name="Kawakoshi A."/>
            <person name="Nakamura S."/>
            <person name="Sasagawa M."/>
            <person name="Fukada J."/>
            <person name="Sekine M."/>
            <person name="Kato Y."/>
            <person name="Fukai R."/>
            <person name="Sasaki K."/>
            <person name="Hanamaki A."/>
            <person name="Narita H."/>
            <person name="Konno Y."/>
            <person name="Mori K."/>
            <person name="Yamazaki S."/>
            <person name="Suzuki K."/>
            <person name="Fujita N."/>
        </authorList>
    </citation>
    <scope>NUCLEOTIDE SEQUENCE [LARGE SCALE GENOMIC DNA]</scope>
    <source>
        <strain evidence="3">DSM 21853 / NBRC 104410 / AZM16c01</strain>
    </source>
</reference>
<dbReference type="RefSeq" id="WP_014452665.1">
    <property type="nucleotide sequence ID" value="NC_017096.1"/>
</dbReference>
<feature type="transmembrane region" description="Helical" evidence="1">
    <location>
        <begin position="48"/>
        <end position="68"/>
    </location>
</feature>
<dbReference type="AlphaFoldDB" id="A0A7U6GD64"/>
<proteinExistence type="predicted"/>
<keyword evidence="1" id="KW-0812">Transmembrane</keyword>
<evidence type="ECO:0000256" key="1">
    <source>
        <dbReference type="SAM" id="Phobius"/>
    </source>
</evidence>
<dbReference type="KEGG" id="cex:CSE_01320"/>
<keyword evidence="1" id="KW-1133">Transmembrane helix</keyword>
<accession>A0A7U6GD64</accession>
<dbReference type="EMBL" id="AP012051">
    <property type="protein sequence ID" value="BAL80258.1"/>
    <property type="molecule type" value="Genomic_DNA"/>
</dbReference>
<keyword evidence="1" id="KW-0472">Membrane</keyword>
<feature type="transmembrane region" description="Helical" evidence="1">
    <location>
        <begin position="23"/>
        <end position="41"/>
    </location>
</feature>
<dbReference type="Proteomes" id="UP000004793">
    <property type="component" value="Chromosome"/>
</dbReference>
<protein>
    <submittedName>
        <fullName evidence="2">Uncharacterized protein</fullName>
    </submittedName>
</protein>
<keyword evidence="3" id="KW-1185">Reference proteome</keyword>
<evidence type="ECO:0000313" key="2">
    <source>
        <dbReference type="EMBL" id="BAL80258.1"/>
    </source>
</evidence>
<sequence length="70" mass="7178">MKNYESPTIESAGGTGNEIEPQTVALVLVIAVGIALALYLATAEFTTVATTIVTIETAVFVHLVGAVVTS</sequence>
<gene>
    <name evidence="2" type="ordered locus">CSE_01320</name>
</gene>